<comment type="subcellular location">
    <subcellularLocation>
        <location evidence="1">Endomembrane system</location>
        <topology evidence="1">Multi-pass membrane protein</topology>
    </subcellularLocation>
</comment>
<sequence>MDPVAKLFSLSSKLENLSDDKEKAISGYGYYDWGKSAFETSVTVAILPVWYTYLFLEANGLTTSIGSTPMTADAVWSLVLAISTLSVAIVSPSFGVIADRRLIKKKWLKILTYVGAGATFLLAFAPLLGNASWIWLMVMFLLANVGLNGAGVFYNALLPHLGKEDEMDDISNRAFAYGYLGGGLLLVVHIGLILGVEADWVIPFCMATAGLWWYGFALFTFMWVPEPPIENEMEKLRFREAARFAVGEVKQTLKDYKAFPTLFLYMLAYFFFIDGINTVTALGGVYGVSVLGIGAFGLMLTILAIQFIAAPFAIIFTKIADRIGTKRALFISIAGWVVLCFAALAFAPLELESHEDYDILYEWNESEERYTVHVSWSTHEDKKLAQKVDYEDEEFDEQAWAKEWSYLLPTKNSENQKLDTLEWAGGETEDEPNTVPLDGVANDNISSFLASVDDTRFSASVDGGGLDGTASVGVDHPTSLGDGSLDFIPIWARSNIWEPLGLTVFLQFMILGCLMGTLLGGSQGLARSIFGQIVPKTRSTEFFGFFGFFNKVAAFMGPTLYFFMTVVYDSRVGIFSIAMLLLIGAGLLYMVDIEAGRADARAEDERLRKKLLDPQDSDSSVE</sequence>
<keyword evidence="3 6" id="KW-0812">Transmembrane</keyword>
<name>A0A075IA74_9EURY</name>
<dbReference type="PANTHER" id="PTHR23519">
    <property type="entry name" value="AUTOPHAGY-RELATED PROTEIN 22"/>
    <property type="match status" value="1"/>
</dbReference>
<accession>A0A075IA74</accession>
<feature type="transmembrane region" description="Helical" evidence="6">
    <location>
        <begin position="134"/>
        <end position="154"/>
    </location>
</feature>
<feature type="transmembrane region" description="Helical" evidence="6">
    <location>
        <begin position="570"/>
        <end position="591"/>
    </location>
</feature>
<evidence type="ECO:0000256" key="2">
    <source>
        <dbReference type="ARBA" id="ARBA00022448"/>
    </source>
</evidence>
<dbReference type="AlphaFoldDB" id="A0A075IA74"/>
<dbReference type="InterPro" id="IPR036259">
    <property type="entry name" value="MFS_trans_sf"/>
</dbReference>
<feature type="transmembrane region" description="Helical" evidence="6">
    <location>
        <begin position="76"/>
        <end position="98"/>
    </location>
</feature>
<protein>
    <submittedName>
        <fullName evidence="7">Major facilitator permease superfamily protein (UMF1)</fullName>
    </submittedName>
</protein>
<dbReference type="PANTHER" id="PTHR23519:SF1">
    <property type="entry name" value="AUTOPHAGY-RELATED PROTEIN 22"/>
    <property type="match status" value="1"/>
</dbReference>
<feature type="transmembrane region" description="Helical" evidence="6">
    <location>
        <begin position="200"/>
        <end position="224"/>
    </location>
</feature>
<dbReference type="InterPro" id="IPR050495">
    <property type="entry name" value="ATG22/LtaA_families"/>
</dbReference>
<evidence type="ECO:0000256" key="3">
    <source>
        <dbReference type="ARBA" id="ARBA00022692"/>
    </source>
</evidence>
<evidence type="ECO:0000313" key="7">
    <source>
        <dbReference type="EMBL" id="AIF23592.1"/>
    </source>
</evidence>
<gene>
    <name evidence="7" type="primary">UMF1</name>
</gene>
<keyword evidence="4 6" id="KW-1133">Transmembrane helix</keyword>
<feature type="transmembrane region" description="Helical" evidence="6">
    <location>
        <begin position="262"/>
        <end position="287"/>
    </location>
</feature>
<evidence type="ECO:0000256" key="6">
    <source>
        <dbReference type="SAM" id="Phobius"/>
    </source>
</evidence>
<dbReference type="Pfam" id="PF11700">
    <property type="entry name" value="ATG22"/>
    <property type="match status" value="2"/>
</dbReference>
<organism evidence="7">
    <name type="scientific">uncultured marine group II/III euryarchaeote SAT1000_17_E06</name>
    <dbReference type="NCBI Taxonomy" id="1456561"/>
    <lineage>
        <taxon>Archaea</taxon>
        <taxon>Methanobacteriati</taxon>
        <taxon>Methanobacteriota</taxon>
        <taxon>environmental samples</taxon>
    </lineage>
</organism>
<feature type="transmembrane region" description="Helical" evidence="6">
    <location>
        <begin position="542"/>
        <end position="564"/>
    </location>
</feature>
<dbReference type="Gene3D" id="1.20.1250.20">
    <property type="entry name" value="MFS general substrate transporter like domains"/>
    <property type="match status" value="3"/>
</dbReference>
<feature type="transmembrane region" description="Helical" evidence="6">
    <location>
        <begin position="174"/>
        <end position="194"/>
    </location>
</feature>
<dbReference type="GO" id="GO:0012505">
    <property type="term" value="C:endomembrane system"/>
    <property type="evidence" value="ECO:0007669"/>
    <property type="project" value="UniProtKB-SubCell"/>
</dbReference>
<dbReference type="EMBL" id="KF901235">
    <property type="protein sequence ID" value="AIF23592.1"/>
    <property type="molecule type" value="Genomic_DNA"/>
</dbReference>
<evidence type="ECO:0000256" key="1">
    <source>
        <dbReference type="ARBA" id="ARBA00004127"/>
    </source>
</evidence>
<reference evidence="7" key="1">
    <citation type="journal article" date="2014" name="Genome Biol. Evol.">
        <title>Pangenome evidence for extensive interdomain horizontal transfer affecting lineage core and shell genes in uncultured planktonic thaumarchaeota and euryarchaeota.</title>
        <authorList>
            <person name="Deschamps P."/>
            <person name="Zivanovic Y."/>
            <person name="Moreira D."/>
            <person name="Rodriguez-Valera F."/>
            <person name="Lopez-Garcia P."/>
        </authorList>
    </citation>
    <scope>NUCLEOTIDE SEQUENCE</scope>
</reference>
<dbReference type="InterPro" id="IPR024671">
    <property type="entry name" value="Atg22-like"/>
</dbReference>
<keyword evidence="5 6" id="KW-0472">Membrane</keyword>
<feature type="transmembrane region" description="Helical" evidence="6">
    <location>
        <begin position="500"/>
        <end position="521"/>
    </location>
</feature>
<feature type="transmembrane region" description="Helical" evidence="6">
    <location>
        <begin position="110"/>
        <end position="128"/>
    </location>
</feature>
<evidence type="ECO:0000256" key="4">
    <source>
        <dbReference type="ARBA" id="ARBA00022989"/>
    </source>
</evidence>
<proteinExistence type="predicted"/>
<dbReference type="SUPFAM" id="SSF103473">
    <property type="entry name" value="MFS general substrate transporter"/>
    <property type="match status" value="2"/>
</dbReference>
<evidence type="ECO:0000256" key="5">
    <source>
        <dbReference type="ARBA" id="ARBA00023136"/>
    </source>
</evidence>
<keyword evidence="2" id="KW-0813">Transport</keyword>
<feature type="transmembrane region" description="Helical" evidence="6">
    <location>
        <begin position="293"/>
        <end position="316"/>
    </location>
</feature>
<feature type="transmembrane region" description="Helical" evidence="6">
    <location>
        <begin position="328"/>
        <end position="347"/>
    </location>
</feature>